<feature type="region of interest" description="Disordered" evidence="1">
    <location>
        <begin position="1"/>
        <end position="21"/>
    </location>
</feature>
<feature type="compositionally biased region" description="Basic and acidic residues" evidence="1">
    <location>
        <begin position="1"/>
        <end position="11"/>
    </location>
</feature>
<comment type="caution">
    <text evidence="3">The sequence shown here is derived from an EMBL/GenBank/DDBJ whole genome shotgun (WGS) entry which is preliminary data.</text>
</comment>
<organism evidence="3 4">
    <name type="scientific">Penicillium subrubescens</name>
    <dbReference type="NCBI Taxonomy" id="1316194"/>
    <lineage>
        <taxon>Eukaryota</taxon>
        <taxon>Fungi</taxon>
        <taxon>Dikarya</taxon>
        <taxon>Ascomycota</taxon>
        <taxon>Pezizomycotina</taxon>
        <taxon>Eurotiomycetes</taxon>
        <taxon>Eurotiomycetidae</taxon>
        <taxon>Eurotiales</taxon>
        <taxon>Aspergillaceae</taxon>
        <taxon>Penicillium</taxon>
    </lineage>
</organism>
<keyword evidence="2" id="KW-0472">Membrane</keyword>
<keyword evidence="2" id="KW-0812">Transmembrane</keyword>
<protein>
    <submittedName>
        <fullName evidence="3">Uncharacterized protein</fullName>
    </submittedName>
</protein>
<keyword evidence="2" id="KW-1133">Transmembrane helix</keyword>
<evidence type="ECO:0000256" key="2">
    <source>
        <dbReference type="SAM" id="Phobius"/>
    </source>
</evidence>
<accession>A0A1Q5UGH5</accession>
<name>A0A1Q5UGH5_9EURO</name>
<evidence type="ECO:0000256" key="1">
    <source>
        <dbReference type="SAM" id="MobiDB-lite"/>
    </source>
</evidence>
<evidence type="ECO:0000313" key="3">
    <source>
        <dbReference type="EMBL" id="OKP11571.1"/>
    </source>
</evidence>
<keyword evidence="4" id="KW-1185">Reference proteome</keyword>
<evidence type="ECO:0000313" key="4">
    <source>
        <dbReference type="Proteomes" id="UP000186955"/>
    </source>
</evidence>
<dbReference type="EMBL" id="MNBE01000276">
    <property type="protein sequence ID" value="OKP11571.1"/>
    <property type="molecule type" value="Genomic_DNA"/>
</dbReference>
<feature type="transmembrane region" description="Helical" evidence="2">
    <location>
        <begin position="38"/>
        <end position="59"/>
    </location>
</feature>
<sequence>MPLHRNAEDGRNSGQTGRRLQAADFDAPEGQVIREIQLCATAACIALAINVILAAVAFAHGYSQKHESDFVTVVL</sequence>
<dbReference type="Proteomes" id="UP000186955">
    <property type="component" value="Unassembled WGS sequence"/>
</dbReference>
<gene>
    <name evidence="3" type="ORF">PENSUB_2873</name>
</gene>
<dbReference type="AlphaFoldDB" id="A0A1Q5UGH5"/>
<reference evidence="3 4" key="1">
    <citation type="submission" date="2016-10" db="EMBL/GenBank/DDBJ databases">
        <title>Genome sequence of the ascomycete fungus Penicillium subrubescens.</title>
        <authorList>
            <person name="De Vries R.P."/>
            <person name="Peng M."/>
            <person name="Dilokpimol A."/>
            <person name="Hilden K."/>
            <person name="Makela M.R."/>
            <person name="Grigoriev I."/>
            <person name="Riley R."/>
            <person name="Granchi Z."/>
        </authorList>
    </citation>
    <scope>NUCLEOTIDE SEQUENCE [LARGE SCALE GENOMIC DNA]</scope>
    <source>
        <strain evidence="3 4">CBS 132785</strain>
    </source>
</reference>
<proteinExistence type="predicted"/>